<proteinExistence type="inferred from homology"/>
<dbReference type="InterPro" id="IPR037066">
    <property type="entry name" value="Plug_dom_sf"/>
</dbReference>
<dbReference type="PANTHER" id="PTHR40980">
    <property type="entry name" value="PLUG DOMAIN-CONTAINING PROTEIN"/>
    <property type="match status" value="1"/>
</dbReference>
<keyword evidence="2 4" id="KW-0472">Membrane</keyword>
<dbReference type="Proteomes" id="UP000190961">
    <property type="component" value="Unassembled WGS sequence"/>
</dbReference>
<dbReference type="OrthoDB" id="9768470at2"/>
<evidence type="ECO:0000256" key="4">
    <source>
        <dbReference type="RuleBase" id="RU003357"/>
    </source>
</evidence>
<dbReference type="SUPFAM" id="SSF56935">
    <property type="entry name" value="Porins"/>
    <property type="match status" value="1"/>
</dbReference>
<keyword evidence="8" id="KW-1185">Reference proteome</keyword>
<feature type="domain" description="TonB-dependent receptor plug" evidence="6">
    <location>
        <begin position="144"/>
        <end position="233"/>
    </location>
</feature>
<dbReference type="PANTHER" id="PTHR40980:SF5">
    <property type="entry name" value="TONB-DEPENDENT RECEPTOR"/>
    <property type="match status" value="1"/>
</dbReference>
<keyword evidence="7" id="KW-0675">Receptor</keyword>
<evidence type="ECO:0000256" key="1">
    <source>
        <dbReference type="ARBA" id="ARBA00004442"/>
    </source>
</evidence>
<evidence type="ECO:0000256" key="2">
    <source>
        <dbReference type="ARBA" id="ARBA00023136"/>
    </source>
</evidence>
<name>A0A1T5LG29_9BACT</name>
<dbReference type="SUPFAM" id="SSF49464">
    <property type="entry name" value="Carboxypeptidase regulatory domain-like"/>
    <property type="match status" value="1"/>
</dbReference>
<dbReference type="Gene3D" id="2.60.40.1120">
    <property type="entry name" value="Carboxypeptidase-like, regulatory domain"/>
    <property type="match status" value="1"/>
</dbReference>
<protein>
    <submittedName>
        <fullName evidence="7">TonB-dependent receptor</fullName>
    </submittedName>
</protein>
<dbReference type="Pfam" id="PF13715">
    <property type="entry name" value="CarbopepD_reg_2"/>
    <property type="match status" value="1"/>
</dbReference>
<accession>A0A1T5LG29</accession>
<comment type="similarity">
    <text evidence="4">Belongs to the TonB-dependent receptor family.</text>
</comment>
<dbReference type="STRING" id="688867.SAMN05660236_3057"/>
<evidence type="ECO:0000313" key="7">
    <source>
        <dbReference type="EMBL" id="SKC74338.1"/>
    </source>
</evidence>
<dbReference type="EMBL" id="FUZU01000002">
    <property type="protein sequence ID" value="SKC74338.1"/>
    <property type="molecule type" value="Genomic_DNA"/>
</dbReference>
<dbReference type="Gene3D" id="2.40.170.20">
    <property type="entry name" value="TonB-dependent receptor, beta-barrel domain"/>
    <property type="match status" value="1"/>
</dbReference>
<dbReference type="InterPro" id="IPR036942">
    <property type="entry name" value="Beta-barrel_TonB_sf"/>
</dbReference>
<feature type="domain" description="TonB-dependent receptor-like beta-barrel" evidence="5">
    <location>
        <begin position="402"/>
        <end position="891"/>
    </location>
</feature>
<gene>
    <name evidence="7" type="ORF">SAMN05660236_3057</name>
</gene>
<comment type="subcellular location">
    <subcellularLocation>
        <location evidence="1 4">Cell outer membrane</location>
    </subcellularLocation>
</comment>
<dbReference type="Pfam" id="PF07715">
    <property type="entry name" value="Plug"/>
    <property type="match status" value="1"/>
</dbReference>
<evidence type="ECO:0000256" key="3">
    <source>
        <dbReference type="ARBA" id="ARBA00023237"/>
    </source>
</evidence>
<dbReference type="Pfam" id="PF00593">
    <property type="entry name" value="TonB_dep_Rec_b-barrel"/>
    <property type="match status" value="1"/>
</dbReference>
<organism evidence="7 8">
    <name type="scientific">Ohtaekwangia koreensis</name>
    <dbReference type="NCBI Taxonomy" id="688867"/>
    <lineage>
        <taxon>Bacteria</taxon>
        <taxon>Pseudomonadati</taxon>
        <taxon>Bacteroidota</taxon>
        <taxon>Cytophagia</taxon>
        <taxon>Cytophagales</taxon>
        <taxon>Fulvivirgaceae</taxon>
        <taxon>Ohtaekwangia</taxon>
    </lineage>
</organism>
<dbReference type="GO" id="GO:0009279">
    <property type="term" value="C:cell outer membrane"/>
    <property type="evidence" value="ECO:0007669"/>
    <property type="project" value="UniProtKB-SubCell"/>
</dbReference>
<keyword evidence="3" id="KW-0998">Cell outer membrane</keyword>
<sequence length="927" mass="102587">MTFVANNLLMHSKFILTVLFASMAYFSFGQKGIISGHVKEKLSGEDAIGANVVIDGTSIGSTTDISGNFSFTVDAGTYRLTTTYIGFQKLTVDSLIVKAGEEVKIELQLDSEDKQLQEVVITGTADKTSESFLLVERKNAVEFIQNIGAIELSRKGVSNAEAAVTQVTGVSKQEGVKNVFVRGLGDRYNSTSLNNLPLPSEDPEYKNITLDFFSSDIINSIDVNKTFGANIFGDVTGANVNIISKKLFEDKEFKVSASLGVNSQTVSQDFYRADGTNFLGTTNRNVPISNLRDYSFDHSFQPSKVSGPLTNLNLSLSGGKTFSVGQNTIRTFLVAAMGNDYLFKKGQVRQVSPTGGIRQDFNYSKSDYNASQIALASVAYEFGEGNSIYYNAIYIHDNKQSVGNYEGFTVNGNDDITDPNAYKSFVRRQQQNNNSLLVNQLISAINLSQNLKLDVGGSFNVAHGDEPDRRSSFYVFDGDGYRVNTNSPAFNHRFYSSLKENDIAANASLTYKFDEESNNKITIGYNLRNTSRDFEATQFNFDFPTAVSVSVNDPDALFNQQSIDNGTFEMETGRGTGSKALNPFTYTGDRTIHAAIANVVFDVTSRLTVNVGARYEKIRQEVGWDTNLDERNPNIRNDNTEVREPSYFLPSLNIKYSISDDNIVRLASSKSYTMPQFKEVAPFYYEDVNVSSFGNPKLLPAENFNVDLRYEHYFANKELIAVTVFYKKIENAINRVQVASAANELSYVNTGNADAAGVELEVRKGLYSTINKNDKNTSLDVGLNVSYLYSKQDLKDVSTDDLAFQPTNKTSALEGASPWLVNSDVTFNTQGQKGRSLTTALVFNFFSDRIYSIGAPVGNQHIYENGIPRLDFISKLGLSEKLSLSLNVRNILNPNYRLTKKIDSGANEIISDYRKGITTSLGFTYKF</sequence>
<evidence type="ECO:0000259" key="5">
    <source>
        <dbReference type="Pfam" id="PF00593"/>
    </source>
</evidence>
<evidence type="ECO:0000259" key="6">
    <source>
        <dbReference type="Pfam" id="PF07715"/>
    </source>
</evidence>
<reference evidence="7 8" key="1">
    <citation type="submission" date="2017-02" db="EMBL/GenBank/DDBJ databases">
        <authorList>
            <person name="Peterson S.W."/>
        </authorList>
    </citation>
    <scope>NUCLEOTIDE SEQUENCE [LARGE SCALE GENOMIC DNA]</scope>
    <source>
        <strain evidence="7 8">DSM 25262</strain>
    </source>
</reference>
<dbReference type="InterPro" id="IPR000531">
    <property type="entry name" value="Beta-barrel_TonB"/>
</dbReference>
<dbReference type="InterPro" id="IPR008969">
    <property type="entry name" value="CarboxyPept-like_regulatory"/>
</dbReference>
<dbReference type="AlphaFoldDB" id="A0A1T5LG29"/>
<dbReference type="InterPro" id="IPR012910">
    <property type="entry name" value="Plug_dom"/>
</dbReference>
<keyword evidence="4" id="KW-0798">TonB box</keyword>
<dbReference type="Gene3D" id="2.170.130.10">
    <property type="entry name" value="TonB-dependent receptor, plug domain"/>
    <property type="match status" value="1"/>
</dbReference>
<evidence type="ECO:0000313" key="8">
    <source>
        <dbReference type="Proteomes" id="UP000190961"/>
    </source>
</evidence>